<dbReference type="GO" id="GO:0009395">
    <property type="term" value="P:phospholipid catabolic process"/>
    <property type="evidence" value="ECO:0007669"/>
    <property type="project" value="TreeGrafter"/>
</dbReference>
<evidence type="ECO:0000256" key="1">
    <source>
        <dbReference type="ARBA" id="ARBA00022801"/>
    </source>
</evidence>
<dbReference type="PANTHER" id="PTHR31956:SF1">
    <property type="entry name" value="NON-SPECIFIC PHOSPHOLIPASE C1"/>
    <property type="match status" value="1"/>
</dbReference>
<protein>
    <recommendedName>
        <fullName evidence="5">Phospholipase C</fullName>
    </recommendedName>
</protein>
<keyword evidence="1" id="KW-0378">Hydrolase</keyword>
<dbReference type="EMBL" id="KN848068">
    <property type="protein sequence ID" value="KIX99634.1"/>
    <property type="molecule type" value="Genomic_DNA"/>
</dbReference>
<dbReference type="Gene3D" id="3.40.720.10">
    <property type="entry name" value="Alkaline Phosphatase, subunit A"/>
    <property type="match status" value="2"/>
</dbReference>
<evidence type="ECO:0008006" key="5">
    <source>
        <dbReference type="Google" id="ProtNLM"/>
    </source>
</evidence>
<keyword evidence="2" id="KW-0732">Signal</keyword>
<organism evidence="3 4">
    <name type="scientific">Fonsecaea multimorphosa CBS 102226</name>
    <dbReference type="NCBI Taxonomy" id="1442371"/>
    <lineage>
        <taxon>Eukaryota</taxon>
        <taxon>Fungi</taxon>
        <taxon>Dikarya</taxon>
        <taxon>Ascomycota</taxon>
        <taxon>Pezizomycotina</taxon>
        <taxon>Eurotiomycetes</taxon>
        <taxon>Chaetothyriomycetidae</taxon>
        <taxon>Chaetothyriales</taxon>
        <taxon>Herpotrichiellaceae</taxon>
        <taxon>Fonsecaea</taxon>
    </lineage>
</organism>
<keyword evidence="4" id="KW-1185">Reference proteome</keyword>
<dbReference type="InterPro" id="IPR017850">
    <property type="entry name" value="Alkaline_phosphatase_core_sf"/>
</dbReference>
<feature type="chain" id="PRO_5002256713" description="Phospholipase C" evidence="2">
    <location>
        <begin position="21"/>
        <end position="502"/>
    </location>
</feature>
<dbReference type="GeneID" id="27710014"/>
<proteinExistence type="predicted"/>
<name>A0A0D2K8V5_9EURO</name>
<dbReference type="AlphaFoldDB" id="A0A0D2K8V5"/>
<reference evidence="3 4" key="1">
    <citation type="submission" date="2015-01" db="EMBL/GenBank/DDBJ databases">
        <title>The Genome Sequence of Fonsecaea multimorphosa CBS 102226.</title>
        <authorList>
            <consortium name="The Broad Institute Genomics Platform"/>
            <person name="Cuomo C."/>
            <person name="de Hoog S."/>
            <person name="Gorbushina A."/>
            <person name="Stielow B."/>
            <person name="Teixiera M."/>
            <person name="Abouelleil A."/>
            <person name="Chapman S.B."/>
            <person name="Priest M."/>
            <person name="Young S.K."/>
            <person name="Wortman J."/>
            <person name="Nusbaum C."/>
            <person name="Birren B."/>
        </authorList>
    </citation>
    <scope>NUCLEOTIDE SEQUENCE [LARGE SCALE GENOMIC DNA]</scope>
    <source>
        <strain evidence="3 4">CBS 102226</strain>
    </source>
</reference>
<evidence type="ECO:0000313" key="4">
    <source>
        <dbReference type="Proteomes" id="UP000053411"/>
    </source>
</evidence>
<accession>A0A0D2K8V5</accession>
<dbReference type="VEuPathDB" id="FungiDB:Z520_04268"/>
<dbReference type="RefSeq" id="XP_016633757.1">
    <property type="nucleotide sequence ID" value="XM_016774777.1"/>
</dbReference>
<dbReference type="STRING" id="1442371.A0A0D2K8V5"/>
<dbReference type="CDD" id="cd16013">
    <property type="entry name" value="AcpA"/>
    <property type="match status" value="1"/>
</dbReference>
<evidence type="ECO:0000256" key="2">
    <source>
        <dbReference type="SAM" id="SignalP"/>
    </source>
</evidence>
<evidence type="ECO:0000313" key="3">
    <source>
        <dbReference type="EMBL" id="KIX99634.1"/>
    </source>
</evidence>
<dbReference type="OrthoDB" id="5135119at2759"/>
<dbReference type="Proteomes" id="UP000053411">
    <property type="component" value="Unassembled WGS sequence"/>
</dbReference>
<feature type="signal peptide" evidence="2">
    <location>
        <begin position="1"/>
        <end position="20"/>
    </location>
</feature>
<gene>
    <name evidence="3" type="ORF">Z520_04268</name>
</gene>
<sequence>MHVLQHTVVSLAALAGVAWGYEYETECGPMDGHMFAALGALGKTPAQLRFPGSIPYPDKPAGVDSIPGIEHIVWLMMENHSWDNIFGLLNRTGQDGFPLDSSTGEPITLVPQKYNNGSVQLLYEMPNSCGGKTNNPSQNWQSSHQQYNNGSMDGFAVGGEQDKPQSFGYFTPRHLPFMHSLGEVFALNDRFFCSLLGQTWPNRMYALGASSRGVIATGQTDAVAAATWPNGNIFTTLDAYNISWTNYNNSTDTSTLRLFPNITSGLAAANFRDFPYSFLSDVQQGNLSAFTFLDYNGSVQSMENPENVVLGDQLMYDVVTSLMSGPKWNQTLLIINFDEHGGYYDHVPPVPAIAPDDVLPVIPAADAANGYYQYSQYRKTGFRVPLIMVSPYAKKDYISHVVHDQTSVLSLLEHKYNLPALSCRDANANNFYDMIDFDALESQIPNFPDLESVNLAPPSDDPLLLACTTDNPGVLPAPGSVVFSATNGTGLGPDFSPKCDVV</sequence>
<dbReference type="Pfam" id="PF04185">
    <property type="entry name" value="Phosphoesterase"/>
    <property type="match status" value="1"/>
</dbReference>
<dbReference type="PANTHER" id="PTHR31956">
    <property type="entry name" value="NON-SPECIFIC PHOSPHOLIPASE C4-RELATED"/>
    <property type="match status" value="1"/>
</dbReference>
<dbReference type="GO" id="GO:0042578">
    <property type="term" value="F:phosphoric ester hydrolase activity"/>
    <property type="evidence" value="ECO:0007669"/>
    <property type="project" value="UniProtKB-ARBA"/>
</dbReference>
<dbReference type="InterPro" id="IPR007312">
    <property type="entry name" value="Phosphoesterase"/>
</dbReference>